<proteinExistence type="predicted"/>
<feature type="region of interest" description="Disordered" evidence="1">
    <location>
        <begin position="150"/>
        <end position="224"/>
    </location>
</feature>
<evidence type="ECO:0000313" key="2">
    <source>
        <dbReference type="EMBL" id="RXN37059.1"/>
    </source>
</evidence>
<dbReference type="EMBL" id="QBIY01006424">
    <property type="protein sequence ID" value="RXN37059.1"/>
    <property type="molecule type" value="Genomic_DNA"/>
</dbReference>
<reference evidence="2 3" key="1">
    <citation type="submission" date="2018-03" db="EMBL/GenBank/DDBJ databases">
        <title>Draft genome sequence of Rohu Carp (Labeo rohita).</title>
        <authorList>
            <person name="Das P."/>
            <person name="Kushwaha B."/>
            <person name="Joshi C.G."/>
            <person name="Kumar D."/>
            <person name="Nagpure N.S."/>
            <person name="Sahoo L."/>
            <person name="Das S.P."/>
            <person name="Bit A."/>
            <person name="Patnaik S."/>
            <person name="Meher P.K."/>
            <person name="Jayasankar P."/>
            <person name="Koringa P.G."/>
            <person name="Patel N.V."/>
            <person name="Hinsu A.T."/>
            <person name="Kumar R."/>
            <person name="Pandey M."/>
            <person name="Agarwal S."/>
            <person name="Srivastava S."/>
            <person name="Singh M."/>
            <person name="Iquebal M.A."/>
            <person name="Jaiswal S."/>
            <person name="Angadi U.B."/>
            <person name="Kumar N."/>
            <person name="Raza M."/>
            <person name="Shah T.M."/>
            <person name="Rai A."/>
            <person name="Jena J.K."/>
        </authorList>
    </citation>
    <scope>NUCLEOTIDE SEQUENCE [LARGE SCALE GENOMIC DNA]</scope>
    <source>
        <strain evidence="2">DASCIFA01</strain>
        <tissue evidence="2">Testis</tissue>
    </source>
</reference>
<keyword evidence="3" id="KW-1185">Reference proteome</keyword>
<feature type="region of interest" description="Disordered" evidence="1">
    <location>
        <begin position="1"/>
        <end position="103"/>
    </location>
</feature>
<feature type="compositionally biased region" description="Polar residues" evidence="1">
    <location>
        <begin position="39"/>
        <end position="48"/>
    </location>
</feature>
<name>A0A498NZG1_LABRO</name>
<dbReference type="AlphaFoldDB" id="A0A498NZG1"/>
<protein>
    <submittedName>
        <fullName evidence="2">Coiled-coil domain-containing protein 106-like</fullName>
    </submittedName>
</protein>
<dbReference type="InterPro" id="IPR031591">
    <property type="entry name" value="CCDC106"/>
</dbReference>
<accession>A0A498NZG1</accession>
<dbReference type="STRING" id="84645.A0A498NZG1"/>
<feature type="compositionally biased region" description="Basic residues" evidence="1">
    <location>
        <begin position="201"/>
        <end position="218"/>
    </location>
</feature>
<gene>
    <name evidence="2" type="ORF">ROHU_002393</name>
</gene>
<dbReference type="Pfam" id="PF15794">
    <property type="entry name" value="CCDC106"/>
    <property type="match status" value="1"/>
</dbReference>
<feature type="compositionally biased region" description="Low complexity" evidence="1">
    <location>
        <begin position="180"/>
        <end position="200"/>
    </location>
</feature>
<evidence type="ECO:0000256" key="1">
    <source>
        <dbReference type="SAM" id="MobiDB-lite"/>
    </source>
</evidence>
<feature type="compositionally biased region" description="Polar residues" evidence="1">
    <location>
        <begin position="64"/>
        <end position="76"/>
    </location>
</feature>
<comment type="caution">
    <text evidence="2">The sequence shown here is derived from an EMBL/GenBank/DDBJ whole genome shotgun (WGS) entry which is preliminary data.</text>
</comment>
<evidence type="ECO:0000313" key="3">
    <source>
        <dbReference type="Proteomes" id="UP000290572"/>
    </source>
</evidence>
<dbReference type="Proteomes" id="UP000290572">
    <property type="component" value="Unassembled WGS sequence"/>
</dbReference>
<organism evidence="2 3">
    <name type="scientific">Labeo rohita</name>
    <name type="common">Indian major carp</name>
    <name type="synonym">Cyprinus rohita</name>
    <dbReference type="NCBI Taxonomy" id="84645"/>
    <lineage>
        <taxon>Eukaryota</taxon>
        <taxon>Metazoa</taxon>
        <taxon>Chordata</taxon>
        <taxon>Craniata</taxon>
        <taxon>Vertebrata</taxon>
        <taxon>Euteleostomi</taxon>
        <taxon>Actinopterygii</taxon>
        <taxon>Neopterygii</taxon>
        <taxon>Teleostei</taxon>
        <taxon>Ostariophysi</taxon>
        <taxon>Cypriniformes</taxon>
        <taxon>Cyprinidae</taxon>
        <taxon>Labeoninae</taxon>
        <taxon>Labeonini</taxon>
        <taxon>Labeo</taxon>
    </lineage>
</organism>
<sequence>MRLRTRKTSTVLRLQPVSREQEEEEEMRAKSKNTRQDLPLQQSPQDMPQKSRVQKAEKGLFVVQSPQNQQKISSRTKSSEKVLSPLRDHPQTSAAAKANETGAPTLQTGLQEAKQMIEDQKKEIATLKDWVDTIKEERDFLRERLKEALAVRSDKGGDVASNIPPIRQAPGQRKQESDVTDSSSSYSSSDSEPDSESSGAKKAKKKKSQPKKAKKMGKKLRDMQ</sequence>